<keyword evidence="2" id="KW-1185">Reference proteome</keyword>
<protein>
    <recommendedName>
        <fullName evidence="3">HTH bat-type domain-containing protein</fullName>
    </recommendedName>
</protein>
<dbReference type="HOGENOM" id="CLU_1056111_0_0_2"/>
<dbReference type="OrthoDB" id="27447at2157"/>
<name>A1S0S7_THEPD</name>
<dbReference type="EnsemblBacteria" id="ABL79057">
    <property type="protein sequence ID" value="ABL79057"/>
    <property type="gene ID" value="Tpen_1662"/>
</dbReference>
<dbReference type="AlphaFoldDB" id="A1S0S7"/>
<organism evidence="1 2">
    <name type="scientific">Thermofilum pendens (strain DSM 2475 / Hrk 5)</name>
    <dbReference type="NCBI Taxonomy" id="368408"/>
    <lineage>
        <taxon>Archaea</taxon>
        <taxon>Thermoproteota</taxon>
        <taxon>Thermoprotei</taxon>
        <taxon>Thermofilales</taxon>
        <taxon>Thermofilaceae</taxon>
        <taxon>Thermofilum</taxon>
    </lineage>
</organism>
<sequence>MLVEVWRIHQPDCPVVSVSERFPEERLDALSSRLVRGKVYGYLYVGNSPSLRSILDSLRGDERVEEVRVVSKRGSRALLSIRMHSTMAMDALTSEEDVFWHSPLFASNGYEYWVVVVMRGVTKRLREYLEEKGHEVSIVRSMRLNASTFSAAKLVLDAVGIREYLEKRLSNGCTYKDLRLFAGGTLGEVAALTGQARSYLSVRRRRALATCAELVAFLEGIFKDFG</sequence>
<reference evidence="2" key="1">
    <citation type="journal article" date="2008" name="J. Bacteriol.">
        <title>Genome sequence of Thermofilum pendens reveals an exceptional loss of biosynthetic pathways without genome reduction.</title>
        <authorList>
            <person name="Anderson I."/>
            <person name="Rodriguez J."/>
            <person name="Susanti D."/>
            <person name="Porat I."/>
            <person name="Reich C."/>
            <person name="Ulrich L.E."/>
            <person name="Elkins J.G."/>
            <person name="Mavromatis K."/>
            <person name="Lykidis A."/>
            <person name="Kim E."/>
            <person name="Thompson L.S."/>
            <person name="Nolan M."/>
            <person name="Land M."/>
            <person name="Copeland A."/>
            <person name="Lapidus A."/>
            <person name="Lucas S."/>
            <person name="Detter C."/>
            <person name="Zhulin I.B."/>
            <person name="Olsen G.J."/>
            <person name="Whitman W."/>
            <person name="Mukhopadhyay B."/>
            <person name="Bristow J."/>
            <person name="Kyrpides N."/>
        </authorList>
    </citation>
    <scope>NUCLEOTIDE SEQUENCE [LARGE SCALE GENOMIC DNA]</scope>
    <source>
        <strain evidence="2">DSM 2475 / Hrk 5</strain>
    </source>
</reference>
<proteinExistence type="predicted"/>
<dbReference type="GeneID" id="4601244"/>
<gene>
    <name evidence="1" type="ordered locus">Tpen_1662</name>
</gene>
<dbReference type="Proteomes" id="UP000000641">
    <property type="component" value="Chromosome"/>
</dbReference>
<evidence type="ECO:0000313" key="1">
    <source>
        <dbReference type="EMBL" id="ABL79057.1"/>
    </source>
</evidence>
<dbReference type="KEGG" id="tpe:Tpen_1662"/>
<dbReference type="eggNOG" id="arCOG02280">
    <property type="taxonomic scope" value="Archaea"/>
</dbReference>
<evidence type="ECO:0000313" key="2">
    <source>
        <dbReference type="Proteomes" id="UP000000641"/>
    </source>
</evidence>
<dbReference type="RefSeq" id="WP_011753322.1">
    <property type="nucleotide sequence ID" value="NC_008698.1"/>
</dbReference>
<dbReference type="EMBL" id="CP000505">
    <property type="protein sequence ID" value="ABL79057.1"/>
    <property type="molecule type" value="Genomic_DNA"/>
</dbReference>
<accession>A1S0S7</accession>
<evidence type="ECO:0008006" key="3">
    <source>
        <dbReference type="Google" id="ProtNLM"/>
    </source>
</evidence>
<dbReference type="STRING" id="368408.Tpen_1662"/>